<keyword evidence="3" id="KW-1185">Reference proteome</keyword>
<sequence length="197" mass="22251">MTLLRSSSAREGLGNINFTSLSGRRRTASFDASNSEPKDVSASIGSENLQGTKTKAGFWHSRLWKINKSKREAKETLPTIHEKETDDNTTSKWKWFLNKIRSKSKVVQKLTSDSVFHSSNQSKNSVTEEQKKASHGIGGESQQKPHSINTNRVTANRRPVTTTLWERRNMRSPPKLDVNNLNATGLKHISRSHQARR</sequence>
<feature type="region of interest" description="Disordered" evidence="1">
    <location>
        <begin position="114"/>
        <end position="151"/>
    </location>
</feature>
<evidence type="ECO:0000256" key="1">
    <source>
        <dbReference type="SAM" id="MobiDB-lite"/>
    </source>
</evidence>
<evidence type="ECO:0000313" key="2">
    <source>
        <dbReference type="EMBL" id="KAH7440204.1"/>
    </source>
</evidence>
<dbReference type="Proteomes" id="UP000825935">
    <property type="component" value="Chromosome 4"/>
</dbReference>
<dbReference type="EMBL" id="CM035409">
    <property type="protein sequence ID" value="KAH7440204.1"/>
    <property type="molecule type" value="Genomic_DNA"/>
</dbReference>
<feature type="region of interest" description="Disordered" evidence="1">
    <location>
        <begin position="25"/>
        <end position="47"/>
    </location>
</feature>
<feature type="compositionally biased region" description="Polar residues" evidence="1">
    <location>
        <begin position="114"/>
        <end position="125"/>
    </location>
</feature>
<reference evidence="2" key="1">
    <citation type="submission" date="2021-08" db="EMBL/GenBank/DDBJ databases">
        <title>WGS assembly of Ceratopteris richardii.</title>
        <authorList>
            <person name="Marchant D.B."/>
            <person name="Chen G."/>
            <person name="Jenkins J."/>
            <person name="Shu S."/>
            <person name="Leebens-Mack J."/>
            <person name="Grimwood J."/>
            <person name="Schmutz J."/>
            <person name="Soltis P."/>
            <person name="Soltis D."/>
            <person name="Chen Z.-H."/>
        </authorList>
    </citation>
    <scope>NUCLEOTIDE SEQUENCE</scope>
    <source>
        <strain evidence="2">Whitten #5841</strain>
        <tissue evidence="2">Leaf</tissue>
    </source>
</reference>
<gene>
    <name evidence="2" type="ORF">KP509_04G096300</name>
</gene>
<organism evidence="2 3">
    <name type="scientific">Ceratopteris richardii</name>
    <name type="common">Triangle waterfern</name>
    <dbReference type="NCBI Taxonomy" id="49495"/>
    <lineage>
        <taxon>Eukaryota</taxon>
        <taxon>Viridiplantae</taxon>
        <taxon>Streptophyta</taxon>
        <taxon>Embryophyta</taxon>
        <taxon>Tracheophyta</taxon>
        <taxon>Polypodiopsida</taxon>
        <taxon>Polypodiidae</taxon>
        <taxon>Polypodiales</taxon>
        <taxon>Pteridineae</taxon>
        <taxon>Pteridaceae</taxon>
        <taxon>Parkerioideae</taxon>
        <taxon>Ceratopteris</taxon>
    </lineage>
</organism>
<name>A0A8T2V328_CERRI</name>
<feature type="region of interest" description="Disordered" evidence="1">
    <location>
        <begin position="168"/>
        <end position="197"/>
    </location>
</feature>
<protein>
    <submittedName>
        <fullName evidence="2">Uncharacterized protein</fullName>
    </submittedName>
</protein>
<evidence type="ECO:0000313" key="3">
    <source>
        <dbReference type="Proteomes" id="UP000825935"/>
    </source>
</evidence>
<comment type="caution">
    <text evidence="2">The sequence shown here is derived from an EMBL/GenBank/DDBJ whole genome shotgun (WGS) entry which is preliminary data.</text>
</comment>
<feature type="compositionally biased region" description="Polar residues" evidence="1">
    <location>
        <begin position="140"/>
        <end position="151"/>
    </location>
</feature>
<accession>A0A8T2V328</accession>
<feature type="compositionally biased region" description="Basic residues" evidence="1">
    <location>
        <begin position="188"/>
        <end position="197"/>
    </location>
</feature>
<proteinExistence type="predicted"/>
<dbReference type="AlphaFoldDB" id="A0A8T2V328"/>